<name>A0AAF5PYS7_WUCBA</name>
<evidence type="ECO:0000259" key="12">
    <source>
        <dbReference type="PROSITE" id="PS50103"/>
    </source>
</evidence>
<evidence type="ECO:0000256" key="4">
    <source>
        <dbReference type="ARBA" id="ARBA00022723"/>
    </source>
</evidence>
<keyword evidence="8 10" id="KW-0862">Zinc</keyword>
<proteinExistence type="inferred from homology"/>
<evidence type="ECO:0000256" key="11">
    <source>
        <dbReference type="SAM" id="MobiDB-lite"/>
    </source>
</evidence>
<accession>A0AAF5PYS7</accession>
<keyword evidence="6 10" id="KW-0863">Zinc-finger</keyword>
<dbReference type="GO" id="GO:0008270">
    <property type="term" value="F:zinc ion binding"/>
    <property type="evidence" value="ECO:0007669"/>
    <property type="project" value="UniProtKB-KW"/>
</dbReference>
<comment type="cofactor">
    <cofactor evidence="1">
        <name>Mg(2+)</name>
        <dbReference type="ChEBI" id="CHEBI:18420"/>
    </cofactor>
</comment>
<comment type="similarity">
    <text evidence="2">Belongs to the ZC3H12 family.</text>
</comment>
<dbReference type="GO" id="GO:0004521">
    <property type="term" value="F:RNA endonuclease activity"/>
    <property type="evidence" value="ECO:0007669"/>
    <property type="project" value="TreeGrafter"/>
</dbReference>
<evidence type="ECO:0000313" key="14">
    <source>
        <dbReference type="WBParaSite" id="mrna-Wban_07949"/>
    </source>
</evidence>
<keyword evidence="9" id="KW-0460">Magnesium</keyword>
<evidence type="ECO:0000256" key="9">
    <source>
        <dbReference type="ARBA" id="ARBA00022842"/>
    </source>
</evidence>
<dbReference type="GO" id="GO:0005634">
    <property type="term" value="C:nucleus"/>
    <property type="evidence" value="ECO:0007669"/>
    <property type="project" value="TreeGrafter"/>
</dbReference>
<dbReference type="Pfam" id="PF11977">
    <property type="entry name" value="RNase_Zc3h12a"/>
    <property type="match status" value="1"/>
</dbReference>
<feature type="domain" description="C3H1-type" evidence="12">
    <location>
        <begin position="336"/>
        <end position="361"/>
    </location>
</feature>
<dbReference type="GO" id="GO:0003729">
    <property type="term" value="F:mRNA binding"/>
    <property type="evidence" value="ECO:0007669"/>
    <property type="project" value="TreeGrafter"/>
</dbReference>
<dbReference type="InterPro" id="IPR040546">
    <property type="entry name" value="Rege-1_UBA-like"/>
</dbReference>
<dbReference type="FunFam" id="3.40.50.11980:FF:000001">
    <property type="entry name" value="ZC3H12A isoform 1"/>
    <property type="match status" value="1"/>
</dbReference>
<reference evidence="13" key="2">
    <citation type="journal article" date="2016" name="Mol. Ecol.">
        <title>Population genomics of the filarial nematode parasite Wuchereria bancrofti from mosquitoes.</title>
        <authorList>
            <person name="Small S.T."/>
            <person name="Reimer L.J."/>
            <person name="Tisch D.J."/>
            <person name="King C.L."/>
            <person name="Christensen B.M."/>
            <person name="Siba P.M."/>
            <person name="Kazura J.W."/>
            <person name="Serre D."/>
            <person name="Zimmerman P.A."/>
        </authorList>
    </citation>
    <scope>NUCLEOTIDE SEQUENCE</scope>
    <source>
        <strain evidence="13">pt0022</strain>
    </source>
</reference>
<dbReference type="Proteomes" id="UP000093561">
    <property type="component" value="Unassembled WGS sequence"/>
</dbReference>
<evidence type="ECO:0000256" key="6">
    <source>
        <dbReference type="ARBA" id="ARBA00022771"/>
    </source>
</evidence>
<evidence type="ECO:0000313" key="13">
    <source>
        <dbReference type="Proteomes" id="UP000093561"/>
    </source>
</evidence>
<organism evidence="13 14">
    <name type="scientific">Wuchereria bancrofti</name>
    <dbReference type="NCBI Taxonomy" id="6293"/>
    <lineage>
        <taxon>Eukaryota</taxon>
        <taxon>Metazoa</taxon>
        <taxon>Ecdysozoa</taxon>
        <taxon>Nematoda</taxon>
        <taxon>Chromadorea</taxon>
        <taxon>Rhabditida</taxon>
        <taxon>Spirurina</taxon>
        <taxon>Spiruromorpha</taxon>
        <taxon>Filarioidea</taxon>
        <taxon>Onchocercidae</taxon>
        <taxon>Wuchereria</taxon>
    </lineage>
</organism>
<dbReference type="InterPro" id="IPR051101">
    <property type="entry name" value="ZC3H12/N4BP1_RNase_Reg"/>
</dbReference>
<feature type="region of interest" description="Disordered" evidence="11">
    <location>
        <begin position="36"/>
        <end position="77"/>
    </location>
</feature>
<sequence>MPVGVQIDVFTANTSKHSHLRPDGAIVPVVQDKPLEQHQSVSSKRTAPDNVVESHDSCDSSCSEESHSSLSREPSNSIANGVAQLNTSGTESNSADSGFEQQHPSKHSFLQNVDFVTRLGYSVEQLETVLGKLGMNARQDQILDELIKFGPGIVDQGSKVVESKSSKTLTTELRSIVIDGSNIAMTYGRKEVFSCRGIRECVQFFRNRGHTDIIVFVPQFRREMARSDCPITDQYILFELEKKNVLIWTPSRRINGRRIVCHDDRYILKTAEEKDAVIVSNDEYRDLIKENPQYRKLVNERLLMYSFVDGRFMPPDDPLGRHGPKLAQFLTKGNRQSQLQICPYARRCTYGNKCKYYHPERPNGVRVSVTDRLMKENQRRQFHPTYSSQPKTILCECMDHSTIVRTQNLNIPTSGKMTVCEDDKKLMRNSLNHHEKDATQSLSPVPPSQLSVFSVQQTTIPFLPLSVDRIHQIRKQHCFTPSNDPREVTNSKPSLPLTPLMRCSHSATNVTHYYTTVPPIYSPYPCINSSNSYHNDLSPDLCDGLSLPQHFVRNPDTLSDVCRTRTIIPPHFLTPSIDLRDESKFSLIRSSEPTYPEAINERRRLQNILCQLFPKQIVLTVMEAFPVENNPQELCSLIIAELQKDDGNRIPDDLLAVP</sequence>
<dbReference type="Gene3D" id="3.40.50.11980">
    <property type="match status" value="1"/>
</dbReference>
<evidence type="ECO:0000256" key="10">
    <source>
        <dbReference type="PROSITE-ProRule" id="PRU00723"/>
    </source>
</evidence>
<keyword evidence="4 10" id="KW-0479">Metal-binding</keyword>
<dbReference type="InterPro" id="IPR000571">
    <property type="entry name" value="Znf_CCCH"/>
</dbReference>
<dbReference type="Pfam" id="PF18039">
    <property type="entry name" value="UBA_6"/>
    <property type="match status" value="1"/>
</dbReference>
<keyword evidence="7" id="KW-0378">Hydrolase</keyword>
<dbReference type="GO" id="GO:0016787">
    <property type="term" value="F:hydrolase activity"/>
    <property type="evidence" value="ECO:0007669"/>
    <property type="project" value="UniProtKB-KW"/>
</dbReference>
<evidence type="ECO:0000256" key="5">
    <source>
        <dbReference type="ARBA" id="ARBA00022759"/>
    </source>
</evidence>
<reference evidence="13" key="1">
    <citation type="submission" date="2015-03" db="EMBL/GenBank/DDBJ databases">
        <title>Wuchereria bancrofti Genome Sequencing Papua New Guinea Strain.</title>
        <authorList>
            <person name="Small S.T."/>
            <person name="Serre D."/>
            <person name="Zimmerman P.A."/>
        </authorList>
    </citation>
    <scope>NUCLEOTIDE SEQUENCE [LARGE SCALE GENOMIC DNA]</scope>
    <source>
        <strain evidence="13">pt0022</strain>
    </source>
</reference>
<feature type="compositionally biased region" description="Low complexity" evidence="11">
    <location>
        <begin position="59"/>
        <end position="77"/>
    </location>
</feature>
<feature type="zinc finger region" description="C3H1-type" evidence="10">
    <location>
        <begin position="336"/>
        <end position="361"/>
    </location>
</feature>
<dbReference type="AlphaFoldDB" id="A0AAF5PYS7"/>
<dbReference type="GO" id="GO:0036464">
    <property type="term" value="C:cytoplasmic ribonucleoprotein granule"/>
    <property type="evidence" value="ECO:0007669"/>
    <property type="project" value="TreeGrafter"/>
</dbReference>
<reference evidence="14" key="3">
    <citation type="submission" date="2024-02" db="UniProtKB">
        <authorList>
            <consortium name="WormBaseParasite"/>
        </authorList>
    </citation>
    <scope>IDENTIFICATION</scope>
    <source>
        <strain evidence="14">pt0022</strain>
    </source>
</reference>
<protein>
    <submittedName>
        <fullName evidence="14">C3H1-type domain-containing protein</fullName>
    </submittedName>
</protein>
<keyword evidence="3" id="KW-0540">Nuclease</keyword>
<evidence type="ECO:0000256" key="8">
    <source>
        <dbReference type="ARBA" id="ARBA00022833"/>
    </source>
</evidence>
<evidence type="ECO:0000256" key="7">
    <source>
        <dbReference type="ARBA" id="ARBA00022801"/>
    </source>
</evidence>
<evidence type="ECO:0000256" key="2">
    <source>
        <dbReference type="ARBA" id="ARBA00010922"/>
    </source>
</evidence>
<dbReference type="WBParaSite" id="mrna-Wban_07949">
    <property type="protein sequence ID" value="mrna-Wban_07949"/>
    <property type="gene ID" value="Wban_07949"/>
</dbReference>
<dbReference type="PANTHER" id="PTHR12876">
    <property type="entry name" value="N4BP1-RELATED"/>
    <property type="match status" value="1"/>
</dbReference>
<dbReference type="PROSITE" id="PS50103">
    <property type="entry name" value="ZF_C3H1"/>
    <property type="match status" value="1"/>
</dbReference>
<keyword evidence="5" id="KW-0255">Endonuclease</keyword>
<dbReference type="InterPro" id="IPR021869">
    <property type="entry name" value="RNase_Zc3h12_NYN"/>
</dbReference>
<evidence type="ECO:0000256" key="3">
    <source>
        <dbReference type="ARBA" id="ARBA00022722"/>
    </source>
</evidence>
<dbReference type="PANTHER" id="PTHR12876:SF35">
    <property type="entry name" value="LD08718P-RELATED"/>
    <property type="match status" value="1"/>
</dbReference>
<evidence type="ECO:0000256" key="1">
    <source>
        <dbReference type="ARBA" id="ARBA00001946"/>
    </source>
</evidence>